<organism evidence="1 2">
    <name type="scientific">Scleroderma citrinum Foug A</name>
    <dbReference type="NCBI Taxonomy" id="1036808"/>
    <lineage>
        <taxon>Eukaryota</taxon>
        <taxon>Fungi</taxon>
        <taxon>Dikarya</taxon>
        <taxon>Basidiomycota</taxon>
        <taxon>Agaricomycotina</taxon>
        <taxon>Agaricomycetes</taxon>
        <taxon>Agaricomycetidae</taxon>
        <taxon>Boletales</taxon>
        <taxon>Sclerodermatineae</taxon>
        <taxon>Sclerodermataceae</taxon>
        <taxon>Scleroderma</taxon>
    </lineage>
</organism>
<keyword evidence="2" id="KW-1185">Reference proteome</keyword>
<protein>
    <submittedName>
        <fullName evidence="1">Uncharacterized protein</fullName>
    </submittedName>
</protein>
<dbReference type="Proteomes" id="UP000053989">
    <property type="component" value="Unassembled WGS sequence"/>
</dbReference>
<name>A0A0C3ERC4_9AGAM</name>
<reference evidence="1 2" key="1">
    <citation type="submission" date="2014-04" db="EMBL/GenBank/DDBJ databases">
        <authorList>
            <consortium name="DOE Joint Genome Institute"/>
            <person name="Kuo A."/>
            <person name="Kohler A."/>
            <person name="Nagy L.G."/>
            <person name="Floudas D."/>
            <person name="Copeland A."/>
            <person name="Barry K.W."/>
            <person name="Cichocki N."/>
            <person name="Veneault-Fourrey C."/>
            <person name="LaButti K."/>
            <person name="Lindquist E.A."/>
            <person name="Lipzen A."/>
            <person name="Lundell T."/>
            <person name="Morin E."/>
            <person name="Murat C."/>
            <person name="Sun H."/>
            <person name="Tunlid A."/>
            <person name="Henrissat B."/>
            <person name="Grigoriev I.V."/>
            <person name="Hibbett D.S."/>
            <person name="Martin F."/>
            <person name="Nordberg H.P."/>
            <person name="Cantor M.N."/>
            <person name="Hua S.X."/>
        </authorList>
    </citation>
    <scope>NUCLEOTIDE SEQUENCE [LARGE SCALE GENOMIC DNA]</scope>
    <source>
        <strain evidence="1 2">Foug A</strain>
    </source>
</reference>
<gene>
    <name evidence="1" type="ORF">SCLCIDRAFT_162051</name>
</gene>
<dbReference type="AlphaFoldDB" id="A0A0C3ERC4"/>
<sequence length="101" mass="11044">MRENKLPEKRRHCCSCCGRIQEPAPSSGSCDSERLCITTPTASLRVAMTRSLLIGVEESATILSQDGSLTRCIAPQSRALEVNTAWPIRPLPAWYVRAGVS</sequence>
<evidence type="ECO:0000313" key="1">
    <source>
        <dbReference type="EMBL" id="KIM70669.1"/>
    </source>
</evidence>
<dbReference type="HOGENOM" id="CLU_2293324_0_0_1"/>
<evidence type="ECO:0000313" key="2">
    <source>
        <dbReference type="Proteomes" id="UP000053989"/>
    </source>
</evidence>
<reference evidence="2" key="2">
    <citation type="submission" date="2015-01" db="EMBL/GenBank/DDBJ databases">
        <title>Evolutionary Origins and Diversification of the Mycorrhizal Mutualists.</title>
        <authorList>
            <consortium name="DOE Joint Genome Institute"/>
            <consortium name="Mycorrhizal Genomics Consortium"/>
            <person name="Kohler A."/>
            <person name="Kuo A."/>
            <person name="Nagy L.G."/>
            <person name="Floudas D."/>
            <person name="Copeland A."/>
            <person name="Barry K.W."/>
            <person name="Cichocki N."/>
            <person name="Veneault-Fourrey C."/>
            <person name="LaButti K."/>
            <person name="Lindquist E.A."/>
            <person name="Lipzen A."/>
            <person name="Lundell T."/>
            <person name="Morin E."/>
            <person name="Murat C."/>
            <person name="Riley R."/>
            <person name="Ohm R."/>
            <person name="Sun H."/>
            <person name="Tunlid A."/>
            <person name="Henrissat B."/>
            <person name="Grigoriev I.V."/>
            <person name="Hibbett D.S."/>
            <person name="Martin F."/>
        </authorList>
    </citation>
    <scope>NUCLEOTIDE SEQUENCE [LARGE SCALE GENOMIC DNA]</scope>
    <source>
        <strain evidence="2">Foug A</strain>
    </source>
</reference>
<accession>A0A0C3ERC4</accession>
<proteinExistence type="predicted"/>
<dbReference type="EMBL" id="KN822004">
    <property type="protein sequence ID" value="KIM70669.1"/>
    <property type="molecule type" value="Genomic_DNA"/>
</dbReference>
<dbReference type="InParanoid" id="A0A0C3ERC4"/>